<reference evidence="2 3" key="1">
    <citation type="submission" date="2019-01" db="EMBL/GenBank/DDBJ databases">
        <title>Ktedonosporobacter rubrisoli SCAWS-G2.</title>
        <authorList>
            <person name="Huang Y."/>
            <person name="Yan B."/>
        </authorList>
    </citation>
    <scope>NUCLEOTIDE SEQUENCE [LARGE SCALE GENOMIC DNA]</scope>
    <source>
        <strain evidence="2 3">SCAWS-G2</strain>
    </source>
</reference>
<evidence type="ECO:0008006" key="4">
    <source>
        <dbReference type="Google" id="ProtNLM"/>
    </source>
</evidence>
<sequence>MQKTQTAELKLIPLQAFDRHQSVPDLVPNLQVLPADFGLAGDKRHFFLAIHPKGYRLRLSQQAYDLVALLQETSATISYEQAAQRLSESWHISLDAYTLYRKVMTILAPVGLLADNPTPASRPRDMLAFKIPLLPPSLVTSLVHFLTWLYHPLIAIPICCLASLITLIFLFKGMPNITTMNATPQTLFWTYILCLCSILWHELGHATACRRFHAPLGPIGFCLYIIFPAFYTDVSGIWQLSRKQRAIVDLGGIYFQSMVLLLFYGLYLLTASQLYLFAVASIVGSILFSLNPFLRFDGYWMVTDLLGLIALDQLQQAINSACIHSLRQGKGRMRQTLQALRMHMEQAIPETTPTWLKLSLLIYVLVTNIFWLWFFIKLFYWLSGLFQTYPGQVAMLLFQVQHQSWMAAGYTLGKILIPCFALFGLISLILRLTKNGSRSFLPQKPSNTSIHKEI</sequence>
<dbReference type="KEGG" id="kbs:EPA93_17490"/>
<feature type="transmembrane region" description="Helical" evidence="1">
    <location>
        <begin position="274"/>
        <end position="294"/>
    </location>
</feature>
<keyword evidence="1" id="KW-0472">Membrane</keyword>
<name>A0A4P6JS62_KTERU</name>
<dbReference type="RefSeq" id="WP_129888740.1">
    <property type="nucleotide sequence ID" value="NZ_CP035758.1"/>
</dbReference>
<keyword evidence="1" id="KW-0812">Transmembrane</keyword>
<feature type="transmembrane region" description="Helical" evidence="1">
    <location>
        <begin position="246"/>
        <end position="268"/>
    </location>
</feature>
<evidence type="ECO:0000313" key="3">
    <source>
        <dbReference type="Proteomes" id="UP000290365"/>
    </source>
</evidence>
<feature type="transmembrane region" description="Helical" evidence="1">
    <location>
        <begin position="405"/>
        <end position="430"/>
    </location>
</feature>
<dbReference type="AlphaFoldDB" id="A0A4P6JS62"/>
<gene>
    <name evidence="2" type="ORF">EPA93_17490</name>
</gene>
<feature type="transmembrane region" description="Helical" evidence="1">
    <location>
        <begin position="360"/>
        <end position="382"/>
    </location>
</feature>
<evidence type="ECO:0000313" key="2">
    <source>
        <dbReference type="EMBL" id="QBD77686.1"/>
    </source>
</evidence>
<proteinExistence type="predicted"/>
<dbReference type="EMBL" id="CP035758">
    <property type="protein sequence ID" value="QBD77686.1"/>
    <property type="molecule type" value="Genomic_DNA"/>
</dbReference>
<feature type="transmembrane region" description="Helical" evidence="1">
    <location>
        <begin position="215"/>
        <end position="234"/>
    </location>
</feature>
<evidence type="ECO:0000256" key="1">
    <source>
        <dbReference type="SAM" id="Phobius"/>
    </source>
</evidence>
<keyword evidence="3" id="KW-1185">Reference proteome</keyword>
<protein>
    <recommendedName>
        <fullName evidence="4">Peptide zinc metalloprotease protein</fullName>
    </recommendedName>
</protein>
<dbReference type="OrthoDB" id="9800627at2"/>
<accession>A0A4P6JS62</accession>
<feature type="transmembrane region" description="Helical" evidence="1">
    <location>
        <begin position="186"/>
        <end position="203"/>
    </location>
</feature>
<feature type="transmembrane region" description="Helical" evidence="1">
    <location>
        <begin position="154"/>
        <end position="174"/>
    </location>
</feature>
<organism evidence="2 3">
    <name type="scientific">Ktedonosporobacter rubrisoli</name>
    <dbReference type="NCBI Taxonomy" id="2509675"/>
    <lineage>
        <taxon>Bacteria</taxon>
        <taxon>Bacillati</taxon>
        <taxon>Chloroflexota</taxon>
        <taxon>Ktedonobacteria</taxon>
        <taxon>Ktedonobacterales</taxon>
        <taxon>Ktedonosporobacteraceae</taxon>
        <taxon>Ktedonosporobacter</taxon>
    </lineage>
</organism>
<dbReference type="Proteomes" id="UP000290365">
    <property type="component" value="Chromosome"/>
</dbReference>
<keyword evidence="1" id="KW-1133">Transmembrane helix</keyword>